<dbReference type="SUPFAM" id="SSF69754">
    <property type="entry name" value="Ribosome binding protein Y (YfiA homologue)"/>
    <property type="match status" value="1"/>
</dbReference>
<reference evidence="2 3" key="1">
    <citation type="journal article" date="2016" name="Environ. Microbiol.">
        <title>Genomic resolution of a cold subsurface aquifer community provides metabolic insights for novel microbes adapted to high CO concentrations.</title>
        <authorList>
            <person name="Probst A.J."/>
            <person name="Castelle C.J."/>
            <person name="Singh A."/>
            <person name="Brown C.T."/>
            <person name="Anantharaman K."/>
            <person name="Sharon I."/>
            <person name="Hug L.A."/>
            <person name="Burstein D."/>
            <person name="Emerson J.B."/>
            <person name="Thomas B.C."/>
            <person name="Banfield J.F."/>
        </authorList>
    </citation>
    <scope>NUCLEOTIDE SEQUENCE [LARGE SCALE GENOMIC DNA]</scope>
    <source>
        <strain evidence="2">CG1_02_32_51</strain>
    </source>
</reference>
<dbReference type="Proteomes" id="UP000181941">
    <property type="component" value="Unassembled WGS sequence"/>
</dbReference>
<evidence type="ECO:0000256" key="1">
    <source>
        <dbReference type="ARBA" id="ARBA00022845"/>
    </source>
</evidence>
<evidence type="ECO:0000313" key="3">
    <source>
        <dbReference type="Proteomes" id="UP000181941"/>
    </source>
</evidence>
<accession>A0A1J4UDH5</accession>
<dbReference type="GO" id="GO:0045900">
    <property type="term" value="P:negative regulation of translational elongation"/>
    <property type="evidence" value="ECO:0007669"/>
    <property type="project" value="TreeGrafter"/>
</dbReference>
<organism evidence="2 3">
    <name type="scientific">Candidatus Magasanikbacteria bacterium CG1_02_32_51</name>
    <dbReference type="NCBI Taxonomy" id="1805238"/>
    <lineage>
        <taxon>Bacteria</taxon>
        <taxon>Candidatus Magasanikiibacteriota</taxon>
    </lineage>
</organism>
<comment type="caution">
    <text evidence="2">The sequence shown here is derived from an EMBL/GenBank/DDBJ whole genome shotgun (WGS) entry which is preliminary data.</text>
</comment>
<dbReference type="GO" id="GO:0043024">
    <property type="term" value="F:ribosomal small subunit binding"/>
    <property type="evidence" value="ECO:0007669"/>
    <property type="project" value="TreeGrafter"/>
</dbReference>
<dbReference type="STRING" id="1805238.AUJ23_00070"/>
<dbReference type="GO" id="GO:0022627">
    <property type="term" value="C:cytosolic small ribosomal subunit"/>
    <property type="evidence" value="ECO:0007669"/>
    <property type="project" value="TreeGrafter"/>
</dbReference>
<dbReference type="EMBL" id="MNVC01000001">
    <property type="protein sequence ID" value="OIO20550.1"/>
    <property type="molecule type" value="Genomic_DNA"/>
</dbReference>
<dbReference type="PANTHER" id="PTHR33231">
    <property type="entry name" value="30S RIBOSOMAL PROTEIN"/>
    <property type="match status" value="1"/>
</dbReference>
<name>A0A1J4UDH5_9BACT</name>
<gene>
    <name evidence="2" type="ORF">AUJ23_00070</name>
</gene>
<evidence type="ECO:0000313" key="2">
    <source>
        <dbReference type="EMBL" id="OIO20550.1"/>
    </source>
</evidence>
<dbReference type="Gene3D" id="3.30.160.100">
    <property type="entry name" value="Ribosome hibernation promotion factor-like"/>
    <property type="match status" value="1"/>
</dbReference>
<dbReference type="InterPro" id="IPR050574">
    <property type="entry name" value="HPF/YfiA_ribosome-assoc"/>
</dbReference>
<dbReference type="PANTHER" id="PTHR33231:SF1">
    <property type="entry name" value="30S RIBOSOMAL PROTEIN"/>
    <property type="match status" value="1"/>
</dbReference>
<dbReference type="NCBIfam" id="TIGR00741">
    <property type="entry name" value="yfiA"/>
    <property type="match status" value="1"/>
</dbReference>
<dbReference type="CDD" id="cd00552">
    <property type="entry name" value="RaiA"/>
    <property type="match status" value="1"/>
</dbReference>
<dbReference type="InterPro" id="IPR036567">
    <property type="entry name" value="RHF-like"/>
</dbReference>
<proteinExistence type="predicted"/>
<dbReference type="InterPro" id="IPR003489">
    <property type="entry name" value="RHF/RaiA"/>
</dbReference>
<dbReference type="Pfam" id="PF02482">
    <property type="entry name" value="Ribosomal_S30AE"/>
    <property type="match status" value="1"/>
</dbReference>
<sequence length="112" mass="12959">MKINIKATNIDLTEAIREYTMEKVQAMEHYFDNIQNADVEIGLDSQNKAKPFFAEVNLAVPGKLIRVSKNSEDLYKAIDKVKDHMKVELDKLKGKMRDKDKGILRQQKGYKM</sequence>
<protein>
    <submittedName>
        <fullName evidence="2">Ribosomal subunit interface protein</fullName>
    </submittedName>
</protein>
<dbReference type="AlphaFoldDB" id="A0A1J4UDH5"/>
<keyword evidence="1" id="KW-0810">Translation regulation</keyword>